<feature type="transmembrane region" description="Helical" evidence="1">
    <location>
        <begin position="135"/>
        <end position="158"/>
    </location>
</feature>
<feature type="transmembrane region" description="Helical" evidence="1">
    <location>
        <begin position="209"/>
        <end position="231"/>
    </location>
</feature>
<feature type="transmembrane region" description="Helical" evidence="1">
    <location>
        <begin position="84"/>
        <end position="106"/>
    </location>
</feature>
<protein>
    <submittedName>
        <fullName evidence="2">Uncharacterized protein</fullName>
    </submittedName>
</protein>
<keyword evidence="1" id="KW-0472">Membrane</keyword>
<keyword evidence="1" id="KW-1133">Transmembrane helix</keyword>
<dbReference type="EMBL" id="JAAMPU010000107">
    <property type="protein sequence ID" value="NMH28767.1"/>
    <property type="molecule type" value="Genomic_DNA"/>
</dbReference>
<sequence length="280" mass="30586">MKKGMHDRVEKLMQEGYELDFNNVLAETKEHFKKTFAWGGLALTVLCMLVVPVVICIMLSVFGIDKLVGKPENITITSLGPGALALYMGFMGLLNTAITPYNAGLIEMNHRADTKNQLDLGTAFIHYGRRTFGNVLLLGVVVSLITTCVSTGVELLHFPGFSTVNIAFSFLFGCFSLLAIPLVIFGEFGPLEALSASFKLISKQFSTIFSLYVLAIFVAISGLLPMFIGIATALPALSIFSIGFIFTLPFLFAFVYTLYKQIVGFPADTTKESVISEQTE</sequence>
<keyword evidence="3" id="KW-1185">Reference proteome</keyword>
<evidence type="ECO:0000256" key="1">
    <source>
        <dbReference type="SAM" id="Phobius"/>
    </source>
</evidence>
<comment type="caution">
    <text evidence="2">The sequence shown here is derived from an EMBL/GenBank/DDBJ whole genome shotgun (WGS) entry which is preliminary data.</text>
</comment>
<keyword evidence="1" id="KW-0812">Transmembrane</keyword>
<dbReference type="RefSeq" id="WP_169527880.1">
    <property type="nucleotide sequence ID" value="NZ_JAAMPU010000107.1"/>
</dbReference>
<dbReference type="Proteomes" id="UP000712080">
    <property type="component" value="Unassembled WGS sequence"/>
</dbReference>
<feature type="transmembrane region" description="Helical" evidence="1">
    <location>
        <begin position="237"/>
        <end position="259"/>
    </location>
</feature>
<dbReference type="AlphaFoldDB" id="A0A972JK46"/>
<feature type="transmembrane region" description="Helical" evidence="1">
    <location>
        <begin position="164"/>
        <end position="188"/>
    </location>
</feature>
<gene>
    <name evidence="2" type="ORF">G6047_12050</name>
</gene>
<feature type="transmembrane region" description="Helical" evidence="1">
    <location>
        <begin position="36"/>
        <end position="64"/>
    </location>
</feature>
<proteinExistence type="predicted"/>
<reference evidence="2" key="1">
    <citation type="submission" date="2020-02" db="EMBL/GenBank/DDBJ databases">
        <title>Flavobacterium sp. genome.</title>
        <authorList>
            <person name="Jung H.S."/>
            <person name="Baek J.H."/>
            <person name="Jeon C.O."/>
        </authorList>
    </citation>
    <scope>NUCLEOTIDE SEQUENCE</scope>
    <source>
        <strain evidence="2">SE-s28</strain>
    </source>
</reference>
<evidence type="ECO:0000313" key="2">
    <source>
        <dbReference type="EMBL" id="NMH28767.1"/>
    </source>
</evidence>
<name>A0A972JK46_9FLAO</name>
<evidence type="ECO:0000313" key="3">
    <source>
        <dbReference type="Proteomes" id="UP000712080"/>
    </source>
</evidence>
<accession>A0A972JK46</accession>
<organism evidence="2 3">
    <name type="scientific">Flavobacterium silvaticum</name>
    <dbReference type="NCBI Taxonomy" id="1852020"/>
    <lineage>
        <taxon>Bacteria</taxon>
        <taxon>Pseudomonadati</taxon>
        <taxon>Bacteroidota</taxon>
        <taxon>Flavobacteriia</taxon>
        <taxon>Flavobacteriales</taxon>
        <taxon>Flavobacteriaceae</taxon>
        <taxon>Flavobacterium</taxon>
    </lineage>
</organism>